<dbReference type="Proteomes" id="UP000317369">
    <property type="component" value="Chromosome"/>
</dbReference>
<dbReference type="AlphaFoldDB" id="A0A517YTD4"/>
<evidence type="ECO:0000313" key="2">
    <source>
        <dbReference type="EMBL" id="QDU33471.1"/>
    </source>
</evidence>
<accession>A0A517YTD4</accession>
<feature type="compositionally biased region" description="Acidic residues" evidence="1">
    <location>
        <begin position="35"/>
        <end position="45"/>
    </location>
</feature>
<protein>
    <submittedName>
        <fullName evidence="2">Uncharacterized protein</fullName>
    </submittedName>
</protein>
<feature type="compositionally biased region" description="Basic and acidic residues" evidence="1">
    <location>
        <begin position="46"/>
        <end position="64"/>
    </location>
</feature>
<reference evidence="2 3" key="1">
    <citation type="submission" date="2019-02" db="EMBL/GenBank/DDBJ databases">
        <title>Deep-cultivation of Planctomycetes and their phenomic and genomic characterization uncovers novel biology.</title>
        <authorList>
            <person name="Wiegand S."/>
            <person name="Jogler M."/>
            <person name="Boedeker C."/>
            <person name="Pinto D."/>
            <person name="Vollmers J."/>
            <person name="Rivas-Marin E."/>
            <person name="Kohn T."/>
            <person name="Peeters S.H."/>
            <person name="Heuer A."/>
            <person name="Rast P."/>
            <person name="Oberbeckmann S."/>
            <person name="Bunk B."/>
            <person name="Jeske O."/>
            <person name="Meyerdierks A."/>
            <person name="Storesund J.E."/>
            <person name="Kallscheuer N."/>
            <person name="Luecker S."/>
            <person name="Lage O.M."/>
            <person name="Pohl T."/>
            <person name="Merkel B.J."/>
            <person name="Hornburger P."/>
            <person name="Mueller R.-W."/>
            <person name="Bruemmer F."/>
            <person name="Labrenz M."/>
            <person name="Spormann A.M."/>
            <person name="Op den Camp H."/>
            <person name="Overmann J."/>
            <person name="Amann R."/>
            <person name="Jetten M.S.M."/>
            <person name="Mascher T."/>
            <person name="Medema M.H."/>
            <person name="Devos D.P."/>
            <person name="Kaster A.-K."/>
            <person name="Ovreas L."/>
            <person name="Rohde M."/>
            <person name="Galperin M.Y."/>
            <person name="Jogler C."/>
        </authorList>
    </citation>
    <scope>NUCLEOTIDE SEQUENCE [LARGE SCALE GENOMIC DNA]</scope>
    <source>
        <strain evidence="2 3">KS4</strain>
    </source>
</reference>
<feature type="region of interest" description="Disordered" evidence="1">
    <location>
        <begin position="14"/>
        <end position="64"/>
    </location>
</feature>
<proteinExistence type="predicted"/>
<organism evidence="2 3">
    <name type="scientific">Poriferisphaera corsica</name>
    <dbReference type="NCBI Taxonomy" id="2528020"/>
    <lineage>
        <taxon>Bacteria</taxon>
        <taxon>Pseudomonadati</taxon>
        <taxon>Planctomycetota</taxon>
        <taxon>Phycisphaerae</taxon>
        <taxon>Phycisphaerales</taxon>
        <taxon>Phycisphaeraceae</taxon>
        <taxon>Poriferisphaera</taxon>
    </lineage>
</organism>
<evidence type="ECO:0000256" key="1">
    <source>
        <dbReference type="SAM" id="MobiDB-lite"/>
    </source>
</evidence>
<sequence>MKIEAVVPKLIATVGKKNENEGGGGDNPLDRFWECDETASEDEQAGDPKGHTEPEEVRSDHGEALKNCEWRELPLAVVPLDAVMDGMTDGKTLPKDKRLGKDGRKCDECKQIWKQLFTRGIDERLKGEGGATLGA</sequence>
<dbReference type="EMBL" id="CP036425">
    <property type="protein sequence ID" value="QDU33471.1"/>
    <property type="molecule type" value="Genomic_DNA"/>
</dbReference>
<evidence type="ECO:0000313" key="3">
    <source>
        <dbReference type="Proteomes" id="UP000317369"/>
    </source>
</evidence>
<keyword evidence="3" id="KW-1185">Reference proteome</keyword>
<dbReference type="KEGG" id="pcor:KS4_15190"/>
<name>A0A517YTD4_9BACT</name>
<gene>
    <name evidence="2" type="ORF">KS4_15190</name>
</gene>